<name>K6ZW72_9ALTE</name>
<sequence>MTDKKATNISNETIEQMKVAIEQLEFKVAYQEDNFEQMNEIITNQQFIIDRQAHLLKGVVDKIKTMQVADSDNDQGDDLPPHY</sequence>
<evidence type="ECO:0000313" key="2">
    <source>
        <dbReference type="Proteomes" id="UP000006251"/>
    </source>
</evidence>
<evidence type="ECO:0008006" key="3">
    <source>
        <dbReference type="Google" id="ProtNLM"/>
    </source>
</evidence>
<dbReference type="Pfam" id="PF04102">
    <property type="entry name" value="SlyX"/>
    <property type="match status" value="1"/>
</dbReference>
<organism evidence="1 2">
    <name type="scientific">Brumicola pallidula DSM 14239 = ACAM 615</name>
    <dbReference type="NCBI Taxonomy" id="1121922"/>
    <lineage>
        <taxon>Bacteria</taxon>
        <taxon>Pseudomonadati</taxon>
        <taxon>Pseudomonadota</taxon>
        <taxon>Gammaproteobacteria</taxon>
        <taxon>Alteromonadales</taxon>
        <taxon>Alteromonadaceae</taxon>
        <taxon>Brumicola</taxon>
    </lineage>
</organism>
<accession>K6ZW72</accession>
<dbReference type="AlphaFoldDB" id="K6ZW72"/>
<keyword evidence="2" id="KW-1185">Reference proteome</keyword>
<dbReference type="Gene3D" id="1.20.5.300">
    <property type="match status" value="1"/>
</dbReference>
<proteinExistence type="predicted"/>
<reference evidence="2" key="1">
    <citation type="journal article" date="2014" name="Environ. Microbiol.">
        <title>Comparative genomics of the marine bacterial genus Glaciecola reveals the high degree of genomic diversity and genomic characteristic for cold adaptation.</title>
        <authorList>
            <person name="Qin Q.L."/>
            <person name="Xie B.B."/>
            <person name="Yu Y."/>
            <person name="Shu Y.L."/>
            <person name="Rong J.C."/>
            <person name="Zhang Y.J."/>
            <person name="Zhao D.L."/>
            <person name="Chen X.L."/>
            <person name="Zhang X.Y."/>
            <person name="Chen B."/>
            <person name="Zhou B.C."/>
            <person name="Zhang Y.Z."/>
        </authorList>
    </citation>
    <scope>NUCLEOTIDE SEQUENCE [LARGE SCALE GENOMIC DNA]</scope>
    <source>
        <strain evidence="2">ACAM 615</strain>
    </source>
</reference>
<evidence type="ECO:0000313" key="1">
    <source>
        <dbReference type="EMBL" id="GAC27570.1"/>
    </source>
</evidence>
<dbReference type="PANTHER" id="PTHR36508">
    <property type="entry name" value="PROTEIN SLYX"/>
    <property type="match status" value="1"/>
</dbReference>
<protein>
    <recommendedName>
        <fullName evidence="3">SlyX protein</fullName>
    </recommendedName>
</protein>
<dbReference type="EMBL" id="BAEQ01000014">
    <property type="protein sequence ID" value="GAC27570.1"/>
    <property type="molecule type" value="Genomic_DNA"/>
</dbReference>
<gene>
    <name evidence="1" type="ORF">GPAL_0690</name>
</gene>
<comment type="caution">
    <text evidence="1">The sequence shown here is derived from an EMBL/GenBank/DDBJ whole genome shotgun (WGS) entry which is preliminary data.</text>
</comment>
<dbReference type="STRING" id="1121922.GCA_000428905_01794"/>
<dbReference type="InterPro" id="IPR007236">
    <property type="entry name" value="SlyX"/>
</dbReference>
<dbReference type="PANTHER" id="PTHR36508:SF1">
    <property type="entry name" value="PROTEIN SLYX"/>
    <property type="match status" value="1"/>
</dbReference>
<dbReference type="Proteomes" id="UP000006251">
    <property type="component" value="Unassembled WGS sequence"/>
</dbReference>
<dbReference type="RefSeq" id="WP_006009296.1">
    <property type="nucleotide sequence ID" value="NZ_AUAV01000008.1"/>
</dbReference>